<evidence type="ECO:0000313" key="6">
    <source>
        <dbReference type="Proteomes" id="UP000628775"/>
    </source>
</evidence>
<keyword evidence="6" id="KW-1185">Reference proteome</keyword>
<dbReference type="InterPro" id="IPR029000">
    <property type="entry name" value="Cyclophilin-like_dom_sf"/>
</dbReference>
<dbReference type="SMART" id="SM00796">
    <property type="entry name" value="AHS1"/>
    <property type="match status" value="1"/>
</dbReference>
<evidence type="ECO:0000259" key="4">
    <source>
        <dbReference type="SMART" id="SM00796"/>
    </source>
</evidence>
<dbReference type="InterPro" id="IPR003833">
    <property type="entry name" value="CT_C_D"/>
</dbReference>
<dbReference type="NCBIfam" id="TIGR00370">
    <property type="entry name" value="5-oxoprolinase subunit PxpB"/>
    <property type="match status" value="1"/>
</dbReference>
<comment type="caution">
    <text evidence="5">The sequence shown here is derived from an EMBL/GenBank/DDBJ whole genome shotgun (WGS) entry which is preliminary data.</text>
</comment>
<protein>
    <submittedName>
        <fullName evidence="5">Kinase A inhibitor</fullName>
    </submittedName>
</protein>
<dbReference type="PANTHER" id="PTHR34698">
    <property type="entry name" value="5-OXOPROLINASE SUBUNIT B"/>
    <property type="match status" value="1"/>
</dbReference>
<dbReference type="InterPro" id="IPR010016">
    <property type="entry name" value="PxpB"/>
</dbReference>
<dbReference type="GO" id="GO:0016787">
    <property type="term" value="F:hydrolase activity"/>
    <property type="evidence" value="ECO:0007669"/>
    <property type="project" value="UniProtKB-KW"/>
</dbReference>
<keyword evidence="3" id="KW-0067">ATP-binding</keyword>
<dbReference type="PANTHER" id="PTHR34698:SF2">
    <property type="entry name" value="5-OXOPROLINASE SUBUNIT B"/>
    <property type="match status" value="1"/>
</dbReference>
<reference evidence="5" key="1">
    <citation type="journal article" date="2014" name="Int. J. Syst. Evol. Microbiol.">
        <title>Complete genome sequence of Corynebacterium casei LMG S-19264T (=DSM 44701T), isolated from a smear-ripened cheese.</title>
        <authorList>
            <consortium name="US DOE Joint Genome Institute (JGI-PGF)"/>
            <person name="Walter F."/>
            <person name="Albersmeier A."/>
            <person name="Kalinowski J."/>
            <person name="Ruckert C."/>
        </authorList>
    </citation>
    <scope>NUCLEOTIDE SEQUENCE</scope>
    <source>
        <strain evidence="5">CGMCC 1.15371</strain>
    </source>
</reference>
<reference evidence="5" key="2">
    <citation type="submission" date="2020-09" db="EMBL/GenBank/DDBJ databases">
        <authorList>
            <person name="Sun Q."/>
            <person name="Zhou Y."/>
        </authorList>
    </citation>
    <scope>NUCLEOTIDE SEQUENCE</scope>
    <source>
        <strain evidence="5">CGMCC 1.15371</strain>
    </source>
</reference>
<dbReference type="GO" id="GO:0005524">
    <property type="term" value="F:ATP binding"/>
    <property type="evidence" value="ECO:0007669"/>
    <property type="project" value="UniProtKB-KW"/>
</dbReference>
<dbReference type="Gene3D" id="3.30.1360.40">
    <property type="match status" value="1"/>
</dbReference>
<dbReference type="EMBL" id="BMIR01000016">
    <property type="protein sequence ID" value="GGE49624.1"/>
    <property type="molecule type" value="Genomic_DNA"/>
</dbReference>
<name>A0A8J3DZZ1_9BACL</name>
<dbReference type="Pfam" id="PF02682">
    <property type="entry name" value="CT_C_D"/>
    <property type="match status" value="1"/>
</dbReference>
<evidence type="ECO:0000256" key="2">
    <source>
        <dbReference type="ARBA" id="ARBA00022801"/>
    </source>
</evidence>
<dbReference type="SUPFAM" id="SSF50891">
    <property type="entry name" value="Cyclophilin-like"/>
    <property type="match status" value="1"/>
</dbReference>
<evidence type="ECO:0000256" key="3">
    <source>
        <dbReference type="ARBA" id="ARBA00022840"/>
    </source>
</evidence>
<dbReference type="SUPFAM" id="SSF160467">
    <property type="entry name" value="PH0987 N-terminal domain-like"/>
    <property type="match status" value="1"/>
</dbReference>
<keyword evidence="2" id="KW-0378">Hydrolase</keyword>
<sequence length="237" mass="26485">MTYYQFFPLGEQALVISFGSDINKETNDLVYQVYTFLKQQRAPWIIDLVPAYATLAVHFDALQLLHHHNTPYAFVKTYIEEQLSQVSSMENAQQPHPIITIPVCYGGEFGPDLGHVATINDFSEEAVISTHSSPLYHVYMIGFSPGFPYLGGMHTDIATPRRDTPRTSVPAGSVGIAGQQTGVYPTESPGGWQIIGRTPLKLFQPESKTPIRLSMGDRIRFYPISASEFAQWEENKA</sequence>
<evidence type="ECO:0000256" key="1">
    <source>
        <dbReference type="ARBA" id="ARBA00022741"/>
    </source>
</evidence>
<dbReference type="AlphaFoldDB" id="A0A8J3DZZ1"/>
<dbReference type="Proteomes" id="UP000628775">
    <property type="component" value="Unassembled WGS sequence"/>
</dbReference>
<proteinExistence type="predicted"/>
<accession>A0A8J3DZZ1</accession>
<dbReference type="RefSeq" id="WP_188696080.1">
    <property type="nucleotide sequence ID" value="NZ_BMIR01000016.1"/>
</dbReference>
<organism evidence="5 6">
    <name type="scientific">Pullulanibacillus camelliae</name>
    <dbReference type="NCBI Taxonomy" id="1707096"/>
    <lineage>
        <taxon>Bacteria</taxon>
        <taxon>Bacillati</taxon>
        <taxon>Bacillota</taxon>
        <taxon>Bacilli</taxon>
        <taxon>Bacillales</taxon>
        <taxon>Sporolactobacillaceae</taxon>
        <taxon>Pullulanibacillus</taxon>
    </lineage>
</organism>
<gene>
    <name evidence="5" type="primary">kipI</name>
    <name evidence="5" type="ORF">GCM10011391_30500</name>
</gene>
<keyword evidence="1" id="KW-0547">Nucleotide-binding</keyword>
<evidence type="ECO:0000313" key="5">
    <source>
        <dbReference type="EMBL" id="GGE49624.1"/>
    </source>
</evidence>
<feature type="domain" description="Carboxyltransferase" evidence="4">
    <location>
        <begin position="4"/>
        <end position="213"/>
    </location>
</feature>
<dbReference type="Gene3D" id="2.40.100.10">
    <property type="entry name" value="Cyclophilin-like"/>
    <property type="match status" value="1"/>
</dbReference>